<dbReference type="EMBL" id="AZHF01000004">
    <property type="protein sequence ID" value="OAA76832.1"/>
    <property type="molecule type" value="Genomic_DNA"/>
</dbReference>
<comment type="caution">
    <text evidence="3">The sequence shown here is derived from an EMBL/GenBank/DDBJ whole genome shotgun (WGS) entry which is preliminary data.</text>
</comment>
<sequence>MRLLSLLAAALAGTAHALPASLLLQARGDAPTLPSKDSFYFPQGDLSKSAPGTILSQRAPPAAVAAFGIVPAKLNYTQQLLYRTSDNHGNAIATVATVLIPHNADLGKLLSYQIAIDAASIDCAPSYALQEDSDRGALAGTLLSQAEFLLIEAALEQGWVVVVPDFQGPQSSYLANKLAGYATLDGIRAALASTASTGIRSDATVTMWGYSGGSLASQWAAELQPAYAPELKIAGAAVGGTVPNVANVIKAINGQPLAGFIPTGVLGLASQYPAAGPLVDAALKPESKALFYSPLKQCLTANAAAFLFKDVLGMFTDRNFLLTNEVLVGITEENSLVGKTTPTIPLFWYKSAMDEVSPVADSDKLVDTYCAAGASVEYVRDVLSNHGAYAVIGAPLAFSWLKGVMEGGQRVPKTGCSRKTQLSGALDKSQFEVLPKLLADALLDLLGKNVGPI</sequence>
<dbReference type="GO" id="GO:0016042">
    <property type="term" value="P:lipid catabolic process"/>
    <property type="evidence" value="ECO:0007669"/>
    <property type="project" value="UniProtKB-UniRule"/>
</dbReference>
<organism evidence="3 4">
    <name type="scientific">Akanthomyces lecanii RCEF 1005</name>
    <dbReference type="NCBI Taxonomy" id="1081108"/>
    <lineage>
        <taxon>Eukaryota</taxon>
        <taxon>Fungi</taxon>
        <taxon>Dikarya</taxon>
        <taxon>Ascomycota</taxon>
        <taxon>Pezizomycotina</taxon>
        <taxon>Sordariomycetes</taxon>
        <taxon>Hypocreomycetidae</taxon>
        <taxon>Hypocreales</taxon>
        <taxon>Cordycipitaceae</taxon>
        <taxon>Akanthomyces</taxon>
        <taxon>Cordyceps confragosa</taxon>
    </lineage>
</organism>
<feature type="signal peptide" evidence="2">
    <location>
        <begin position="1"/>
        <end position="17"/>
    </location>
</feature>
<dbReference type="Gene3D" id="1.10.260.130">
    <property type="match status" value="1"/>
</dbReference>
<dbReference type="PIRSF" id="PIRSF029171">
    <property type="entry name" value="Esterase_LipA"/>
    <property type="match status" value="1"/>
</dbReference>
<keyword evidence="1" id="KW-0378">Hydrolase</keyword>
<evidence type="ECO:0000313" key="4">
    <source>
        <dbReference type="Proteomes" id="UP000076881"/>
    </source>
</evidence>
<gene>
    <name evidence="3" type="ORF">LEL_06516</name>
</gene>
<dbReference type="InterPro" id="IPR005152">
    <property type="entry name" value="Lipase_secreted"/>
</dbReference>
<evidence type="ECO:0000313" key="3">
    <source>
        <dbReference type="EMBL" id="OAA76832.1"/>
    </source>
</evidence>
<dbReference type="SUPFAM" id="SSF53474">
    <property type="entry name" value="alpha/beta-Hydrolases"/>
    <property type="match status" value="1"/>
</dbReference>
<evidence type="ECO:0000256" key="2">
    <source>
        <dbReference type="PIRNR" id="PIRNR029171"/>
    </source>
</evidence>
<keyword evidence="2" id="KW-0732">Signal</keyword>
<comment type="similarity">
    <text evidence="2">Belongs to the AB hydrolase superfamily. Lipase family.</text>
</comment>
<reference evidence="3 4" key="1">
    <citation type="journal article" date="2016" name="Genome Biol. Evol.">
        <title>Divergent and convergent evolution of fungal pathogenicity.</title>
        <authorList>
            <person name="Shang Y."/>
            <person name="Xiao G."/>
            <person name="Zheng P."/>
            <person name="Cen K."/>
            <person name="Zhan S."/>
            <person name="Wang C."/>
        </authorList>
    </citation>
    <scope>NUCLEOTIDE SEQUENCE [LARGE SCALE GENOMIC DNA]</scope>
    <source>
        <strain evidence="3 4">RCEF 1005</strain>
    </source>
</reference>
<proteinExistence type="inferred from homology"/>
<dbReference type="Pfam" id="PF03583">
    <property type="entry name" value="LIP"/>
    <property type="match status" value="1"/>
</dbReference>
<accession>A0A162K241</accession>
<dbReference type="PANTHER" id="PTHR34853:SF5">
    <property type="entry name" value="LIP-DOMAIN-CONTAINING PROTEIN-RELATED"/>
    <property type="match status" value="1"/>
</dbReference>
<protein>
    <submittedName>
        <fullName evidence="3">Secretory lipase family protein</fullName>
    </submittedName>
</protein>
<dbReference type="OrthoDB" id="2373480at2759"/>
<keyword evidence="4" id="KW-1185">Reference proteome</keyword>
<evidence type="ECO:0000256" key="1">
    <source>
        <dbReference type="ARBA" id="ARBA00022801"/>
    </source>
</evidence>
<dbReference type="InterPro" id="IPR029058">
    <property type="entry name" value="AB_hydrolase_fold"/>
</dbReference>
<feature type="chain" id="PRO_5013435165" evidence="2">
    <location>
        <begin position="18"/>
        <end position="453"/>
    </location>
</feature>
<dbReference type="AlphaFoldDB" id="A0A162K241"/>
<dbReference type="GO" id="GO:0004806">
    <property type="term" value="F:triacylglycerol lipase activity"/>
    <property type="evidence" value="ECO:0007669"/>
    <property type="project" value="UniProtKB-UniRule"/>
</dbReference>
<dbReference type="PANTHER" id="PTHR34853">
    <property type="match status" value="1"/>
</dbReference>
<name>A0A162K241_CORDF</name>
<dbReference type="Proteomes" id="UP000076881">
    <property type="component" value="Unassembled WGS sequence"/>
</dbReference>
<dbReference type="Gene3D" id="3.40.50.1820">
    <property type="entry name" value="alpha/beta hydrolase"/>
    <property type="match status" value="1"/>
</dbReference>